<evidence type="ECO:0000313" key="1">
    <source>
        <dbReference type="EMBL" id="KAJ7367527.1"/>
    </source>
</evidence>
<comment type="caution">
    <text evidence="1">The sequence shown here is derived from an EMBL/GenBank/DDBJ whole genome shotgun (WGS) entry which is preliminary data.</text>
</comment>
<dbReference type="Proteomes" id="UP001218218">
    <property type="component" value="Unassembled WGS sequence"/>
</dbReference>
<sequence>MEQCFMAGTIAFDTKGTKHLRKYVTFGSEENGSFRIQLSQIGRLLNPIARGLKTLEGQQVTCSDVFFIYIGLAVAFQHAFSDPSESFFIAHQAETFAAFDRRFTIFMKDCTPGMFILSYLLDPIYYADQALKLNLPPRSQFSKQNAPELARALIKYARRMLANEQLRESAGGEEEGELLVKQLIGTFFYLLRAFIVL</sequence>
<accession>A0AAD7AT11</accession>
<evidence type="ECO:0000313" key="2">
    <source>
        <dbReference type="Proteomes" id="UP001218218"/>
    </source>
</evidence>
<name>A0AAD7AT11_9AGAR</name>
<feature type="non-terminal residue" evidence="1">
    <location>
        <position position="1"/>
    </location>
</feature>
<dbReference type="EMBL" id="JARIHO010000001">
    <property type="protein sequence ID" value="KAJ7367527.1"/>
    <property type="molecule type" value="Genomic_DNA"/>
</dbReference>
<gene>
    <name evidence="1" type="ORF">DFH08DRAFT_828721</name>
</gene>
<dbReference type="AlphaFoldDB" id="A0AAD7AT11"/>
<protein>
    <submittedName>
        <fullName evidence="1">Uncharacterized protein</fullName>
    </submittedName>
</protein>
<organism evidence="1 2">
    <name type="scientific">Mycena albidolilacea</name>
    <dbReference type="NCBI Taxonomy" id="1033008"/>
    <lineage>
        <taxon>Eukaryota</taxon>
        <taxon>Fungi</taxon>
        <taxon>Dikarya</taxon>
        <taxon>Basidiomycota</taxon>
        <taxon>Agaricomycotina</taxon>
        <taxon>Agaricomycetes</taxon>
        <taxon>Agaricomycetidae</taxon>
        <taxon>Agaricales</taxon>
        <taxon>Marasmiineae</taxon>
        <taxon>Mycenaceae</taxon>
        <taxon>Mycena</taxon>
    </lineage>
</organism>
<keyword evidence="2" id="KW-1185">Reference proteome</keyword>
<proteinExistence type="predicted"/>
<reference evidence="1" key="1">
    <citation type="submission" date="2023-03" db="EMBL/GenBank/DDBJ databases">
        <title>Massive genome expansion in bonnet fungi (Mycena s.s.) driven by repeated elements and novel gene families across ecological guilds.</title>
        <authorList>
            <consortium name="Lawrence Berkeley National Laboratory"/>
            <person name="Harder C.B."/>
            <person name="Miyauchi S."/>
            <person name="Viragh M."/>
            <person name="Kuo A."/>
            <person name="Thoen E."/>
            <person name="Andreopoulos B."/>
            <person name="Lu D."/>
            <person name="Skrede I."/>
            <person name="Drula E."/>
            <person name="Henrissat B."/>
            <person name="Morin E."/>
            <person name="Kohler A."/>
            <person name="Barry K."/>
            <person name="LaButti K."/>
            <person name="Morin E."/>
            <person name="Salamov A."/>
            <person name="Lipzen A."/>
            <person name="Mereny Z."/>
            <person name="Hegedus B."/>
            <person name="Baldrian P."/>
            <person name="Stursova M."/>
            <person name="Weitz H."/>
            <person name="Taylor A."/>
            <person name="Grigoriev I.V."/>
            <person name="Nagy L.G."/>
            <person name="Martin F."/>
            <person name="Kauserud H."/>
        </authorList>
    </citation>
    <scope>NUCLEOTIDE SEQUENCE</scope>
    <source>
        <strain evidence="1">CBHHK002</strain>
    </source>
</reference>